<reference evidence="4 5" key="1">
    <citation type="submission" date="2023-07" db="EMBL/GenBank/DDBJ databases">
        <title>Closed genome sequence of Methanosarcinaceae archaeon Am2.</title>
        <authorList>
            <person name="Poehlein A."/>
            <person name="Protasov E."/>
            <person name="Platt K."/>
            <person name="Reeh H."/>
            <person name="Daniel R."/>
            <person name="Brune A."/>
        </authorList>
    </citation>
    <scope>NUCLEOTIDE SEQUENCE [LARGE SCALE GENOMIC DNA]</scope>
    <source>
        <strain evidence="4 5">Am2</strain>
    </source>
</reference>
<dbReference type="PROSITE" id="PS00430">
    <property type="entry name" value="TONB_DEPENDENT_REC_1"/>
    <property type="match status" value="1"/>
</dbReference>
<sequence length="285" mass="30550">MKKTISFALFILFFVSIAFVLGSGCLGSSSHDTLTVSGSTTVLPLVQTLSEEYMADNTDVIISLKGGGSGTGLAELIDKTNDIAMSSRKINDKEIANANANGIQPVETIIAWDGLTIVVHPENPVNSLSLEQLSKIYSGEYTNWKQVGGNDMPIAVICRDSASGTQEYFKEAVMKNTSLRNDVITQAATGAVTQEVAQNKNAIGYIGAAYQDSRIKTIGIQVNGTVVYPAEQNILTGTYPLSRPLYLYTTQNPTLAAENFISYIMSPNGQFIVKTVGYAPVNING</sequence>
<dbReference type="GeneID" id="89228430"/>
<proteinExistence type="predicted"/>
<feature type="domain" description="PBP" evidence="3">
    <location>
        <begin position="30"/>
        <end position="267"/>
    </location>
</feature>
<dbReference type="InterPro" id="IPR011862">
    <property type="entry name" value="Phos-bd"/>
</dbReference>
<accession>A0AA96V7E0</accession>
<protein>
    <submittedName>
        <fullName evidence="4">Protein SphX</fullName>
    </submittedName>
</protein>
<dbReference type="CDD" id="cd13566">
    <property type="entry name" value="PBP2_phosphate"/>
    <property type="match status" value="1"/>
</dbReference>
<dbReference type="Gene3D" id="3.40.190.10">
    <property type="entry name" value="Periplasmic binding protein-like II"/>
    <property type="match status" value="2"/>
</dbReference>
<keyword evidence="2" id="KW-0732">Signal</keyword>
<evidence type="ECO:0000313" key="4">
    <source>
        <dbReference type="EMBL" id="WNY27220.1"/>
    </source>
</evidence>
<dbReference type="PROSITE" id="PS51257">
    <property type="entry name" value="PROKAR_LIPOPROTEIN"/>
    <property type="match status" value="1"/>
</dbReference>
<dbReference type="InterPro" id="IPR010916">
    <property type="entry name" value="TonB_box_CS"/>
</dbReference>
<gene>
    <name evidence="4" type="primary">sphX</name>
    <name evidence="4" type="ORF">MsAm2_10120</name>
</gene>
<evidence type="ECO:0000259" key="3">
    <source>
        <dbReference type="Pfam" id="PF12849"/>
    </source>
</evidence>
<dbReference type="Pfam" id="PF12849">
    <property type="entry name" value="PBP_like_2"/>
    <property type="match status" value="1"/>
</dbReference>
<dbReference type="EMBL" id="CP131061">
    <property type="protein sequence ID" value="WNY27220.1"/>
    <property type="molecule type" value="Genomic_DNA"/>
</dbReference>
<dbReference type="Proteomes" id="UP001304970">
    <property type="component" value="Chromosome"/>
</dbReference>
<evidence type="ECO:0000256" key="1">
    <source>
        <dbReference type="ARBA" id="ARBA00022448"/>
    </source>
</evidence>
<dbReference type="PANTHER" id="PTHR30570">
    <property type="entry name" value="PERIPLASMIC PHOSPHATE BINDING COMPONENT OF PHOSPHATE ABC TRANSPORTER"/>
    <property type="match status" value="1"/>
</dbReference>
<dbReference type="PANTHER" id="PTHR30570:SF1">
    <property type="entry name" value="PHOSPHATE-BINDING PROTEIN PSTS"/>
    <property type="match status" value="1"/>
</dbReference>
<keyword evidence="1" id="KW-0813">Transport</keyword>
<dbReference type="InterPro" id="IPR024370">
    <property type="entry name" value="PBP_domain"/>
</dbReference>
<dbReference type="InterPro" id="IPR050811">
    <property type="entry name" value="Phosphate_ABC_transporter"/>
</dbReference>
<dbReference type="AlphaFoldDB" id="A0AA96V7E0"/>
<evidence type="ECO:0000256" key="2">
    <source>
        <dbReference type="ARBA" id="ARBA00022729"/>
    </source>
</evidence>
<dbReference type="GO" id="GO:0042301">
    <property type="term" value="F:phosphate ion binding"/>
    <property type="evidence" value="ECO:0007669"/>
    <property type="project" value="InterPro"/>
</dbReference>
<dbReference type="RefSeq" id="WP_338097196.1">
    <property type="nucleotide sequence ID" value="NZ_CP131061.1"/>
</dbReference>
<dbReference type="SUPFAM" id="SSF53850">
    <property type="entry name" value="Periplasmic binding protein-like II"/>
    <property type="match status" value="1"/>
</dbReference>
<organism evidence="4 5">
    <name type="scientific">Methanolapillus ohkumae</name>
    <dbReference type="NCBI Taxonomy" id="3028298"/>
    <lineage>
        <taxon>Archaea</taxon>
        <taxon>Methanobacteriati</taxon>
        <taxon>Methanobacteriota</taxon>
        <taxon>Stenosarchaea group</taxon>
        <taxon>Methanomicrobia</taxon>
        <taxon>Methanosarcinales</taxon>
        <taxon>Methanosarcinaceae</taxon>
        <taxon>Methanolapillus</taxon>
    </lineage>
</organism>
<keyword evidence="5" id="KW-1185">Reference proteome</keyword>
<dbReference type="NCBIfam" id="TIGR02136">
    <property type="entry name" value="ptsS_2"/>
    <property type="match status" value="1"/>
</dbReference>
<name>A0AA96V7E0_9EURY</name>
<evidence type="ECO:0000313" key="5">
    <source>
        <dbReference type="Proteomes" id="UP001304970"/>
    </source>
</evidence>